<protein>
    <submittedName>
        <fullName evidence="4">Glyoxalase</fullName>
    </submittedName>
</protein>
<dbReference type="GO" id="GO:0004493">
    <property type="term" value="F:methylmalonyl-CoA epimerase activity"/>
    <property type="evidence" value="ECO:0007669"/>
    <property type="project" value="TreeGrafter"/>
</dbReference>
<evidence type="ECO:0000259" key="3">
    <source>
        <dbReference type="PROSITE" id="PS51819"/>
    </source>
</evidence>
<dbReference type="OrthoDB" id="2613830at2"/>
<dbReference type="RefSeq" id="WP_125244693.1">
    <property type="nucleotide sequence ID" value="NZ_RSED01000017.1"/>
</dbReference>
<dbReference type="PANTHER" id="PTHR43048:SF6">
    <property type="entry name" value="BLR8189 PROTEIN"/>
    <property type="match status" value="1"/>
</dbReference>
<dbReference type="SUPFAM" id="SSF54593">
    <property type="entry name" value="Glyoxalase/Bleomycin resistance protein/Dihydroxybiphenyl dioxygenase"/>
    <property type="match status" value="1"/>
</dbReference>
<evidence type="ECO:0000256" key="1">
    <source>
        <dbReference type="ARBA" id="ARBA00022723"/>
    </source>
</evidence>
<reference evidence="4 5" key="1">
    <citation type="submission" date="2018-12" db="EMBL/GenBank/DDBJ databases">
        <title>The whole draft genome of Aquabacterium sp. SJQ9.</title>
        <authorList>
            <person name="Sun L."/>
            <person name="Gao X."/>
            <person name="Chen W."/>
            <person name="Huang K."/>
        </authorList>
    </citation>
    <scope>NUCLEOTIDE SEQUENCE [LARGE SCALE GENOMIC DNA]</scope>
    <source>
        <strain evidence="4 5">SJQ9</strain>
    </source>
</reference>
<evidence type="ECO:0000313" key="5">
    <source>
        <dbReference type="Proteomes" id="UP000269265"/>
    </source>
</evidence>
<comment type="caution">
    <text evidence="4">The sequence shown here is derived from an EMBL/GenBank/DDBJ whole genome shotgun (WGS) entry which is preliminary data.</text>
</comment>
<name>A0A426V7H6_9BURK</name>
<dbReference type="PANTHER" id="PTHR43048">
    <property type="entry name" value="METHYLMALONYL-COA EPIMERASE"/>
    <property type="match status" value="1"/>
</dbReference>
<feature type="chain" id="PRO_5019014302" evidence="2">
    <location>
        <begin position="20"/>
        <end position="192"/>
    </location>
</feature>
<sequence length="192" mass="20872">MHKLLSLAFVASMSAAAFASPLPGVRGVDHVGFTVPNADAAVRFFNEVLGCEEAFRFGPIKDEQGTLMQDLVNVNPRAEIQQIVMMRCGAGSNIEIFQYKTPDQAATQPRNSDIGGHHVAFYVEDLASAVKQARSLGVKTFIGPFPITDGPAAGQSITYVLTPWGMQLELISYPKGMAYEEKAKVKLWQPGR</sequence>
<dbReference type="GO" id="GO:0046491">
    <property type="term" value="P:L-methylmalonyl-CoA metabolic process"/>
    <property type="evidence" value="ECO:0007669"/>
    <property type="project" value="TreeGrafter"/>
</dbReference>
<evidence type="ECO:0000313" key="4">
    <source>
        <dbReference type="EMBL" id="RRS02876.1"/>
    </source>
</evidence>
<dbReference type="Proteomes" id="UP000269265">
    <property type="component" value="Unassembled WGS sequence"/>
</dbReference>
<dbReference type="EMBL" id="RSED01000017">
    <property type="protein sequence ID" value="RRS02876.1"/>
    <property type="molecule type" value="Genomic_DNA"/>
</dbReference>
<accession>A0A426V7H6</accession>
<keyword evidence="1" id="KW-0479">Metal-binding</keyword>
<proteinExistence type="predicted"/>
<dbReference type="InterPro" id="IPR051785">
    <property type="entry name" value="MMCE/EMCE_epimerase"/>
</dbReference>
<dbReference type="InterPro" id="IPR037523">
    <property type="entry name" value="VOC_core"/>
</dbReference>
<dbReference type="InterPro" id="IPR029068">
    <property type="entry name" value="Glyas_Bleomycin-R_OHBP_Dase"/>
</dbReference>
<gene>
    <name evidence="4" type="ORF">EIP75_18095</name>
</gene>
<evidence type="ECO:0000256" key="2">
    <source>
        <dbReference type="SAM" id="SignalP"/>
    </source>
</evidence>
<keyword evidence="2" id="KW-0732">Signal</keyword>
<feature type="domain" description="VOC" evidence="3">
    <location>
        <begin position="27"/>
        <end position="173"/>
    </location>
</feature>
<dbReference type="Pfam" id="PF13669">
    <property type="entry name" value="Glyoxalase_4"/>
    <property type="match status" value="1"/>
</dbReference>
<dbReference type="GO" id="GO:0046872">
    <property type="term" value="F:metal ion binding"/>
    <property type="evidence" value="ECO:0007669"/>
    <property type="project" value="UniProtKB-KW"/>
</dbReference>
<dbReference type="PROSITE" id="PS51819">
    <property type="entry name" value="VOC"/>
    <property type="match status" value="1"/>
</dbReference>
<organism evidence="4 5">
    <name type="scientific">Aquabacterium soli</name>
    <dbReference type="NCBI Taxonomy" id="2493092"/>
    <lineage>
        <taxon>Bacteria</taxon>
        <taxon>Pseudomonadati</taxon>
        <taxon>Pseudomonadota</taxon>
        <taxon>Betaproteobacteria</taxon>
        <taxon>Burkholderiales</taxon>
        <taxon>Aquabacterium</taxon>
    </lineage>
</organism>
<keyword evidence="5" id="KW-1185">Reference proteome</keyword>
<dbReference type="Gene3D" id="3.10.180.10">
    <property type="entry name" value="2,3-Dihydroxybiphenyl 1,2-Dioxygenase, domain 1"/>
    <property type="match status" value="1"/>
</dbReference>
<dbReference type="AlphaFoldDB" id="A0A426V7H6"/>
<feature type="signal peptide" evidence="2">
    <location>
        <begin position="1"/>
        <end position="19"/>
    </location>
</feature>